<evidence type="ECO:0000313" key="1">
    <source>
        <dbReference type="EMBL" id="EJT47473.1"/>
    </source>
</evidence>
<dbReference type="AlphaFoldDB" id="J5QI71"/>
<sequence length="245" mass="27674">MTVVGPDVPPAVAQRIETFYRVSDYDTHDEYMGCFTPDAKFNIVAPRQGHKQILEGRIWGMTTRTNQVHRLSHIWKTEDNTYLALGDIDFDRTADGAKIRDLPFVARFRMTQGEDPKIDVYYVWVPWLEAPRPGRSNMQTDRTSSTVQMAARDTVQVQSELPSVEGIRSRRLGRGDVVEQLATWPDKGDVWEIVHEVEVHEGRDASCENIRQGGDGEETAEVAMLESEELEDSAAFLVVVVHGGE</sequence>
<name>J5QI71_TRIAS</name>
<dbReference type="EMBL" id="ALBS01000240">
    <property type="protein sequence ID" value="EJT47473.1"/>
    <property type="molecule type" value="Genomic_DNA"/>
</dbReference>
<dbReference type="SUPFAM" id="SSF54427">
    <property type="entry name" value="NTF2-like"/>
    <property type="match status" value="1"/>
</dbReference>
<dbReference type="VEuPathDB" id="FungiDB:A1Q1_03728"/>
<dbReference type="HOGENOM" id="CLU_1134244_0_0_1"/>
<gene>
    <name evidence="1" type="ORF">A1Q1_03728</name>
</gene>
<protein>
    <recommendedName>
        <fullName evidence="3">SnoaL-like domain-containing protein</fullName>
    </recommendedName>
</protein>
<accession>J5QI71</accession>
<comment type="caution">
    <text evidence="1">The sequence shown here is derived from an EMBL/GenBank/DDBJ whole genome shotgun (WGS) entry which is preliminary data.</text>
</comment>
<dbReference type="InterPro" id="IPR032710">
    <property type="entry name" value="NTF2-like_dom_sf"/>
</dbReference>
<dbReference type="RefSeq" id="XP_014178953.1">
    <property type="nucleotide sequence ID" value="XM_014323478.1"/>
</dbReference>
<dbReference type="KEGG" id="tasa:A1Q1_03728"/>
<proteinExistence type="predicted"/>
<dbReference type="GeneID" id="25987241"/>
<reference evidence="1 2" key="1">
    <citation type="journal article" date="2012" name="Eukaryot. Cell">
        <title>Draft genome sequence of CBS 2479, the standard type strain of Trichosporon asahii.</title>
        <authorList>
            <person name="Yang R.Y."/>
            <person name="Li H.T."/>
            <person name="Zhu H."/>
            <person name="Zhou G.P."/>
            <person name="Wang M."/>
            <person name="Wang L."/>
        </authorList>
    </citation>
    <scope>NUCLEOTIDE SEQUENCE [LARGE SCALE GENOMIC DNA]</scope>
    <source>
        <strain evidence="2">ATCC 90039 / CBS 2479 / JCM 2466 / KCTC 7840 / NCYC 2677 / UAMH 7654</strain>
    </source>
</reference>
<organism evidence="1 2">
    <name type="scientific">Trichosporon asahii var. asahii (strain ATCC 90039 / CBS 2479 / JCM 2466 / KCTC 7840 / NBRC 103889/ NCYC 2677 / UAMH 7654)</name>
    <name type="common">Yeast</name>
    <dbReference type="NCBI Taxonomy" id="1186058"/>
    <lineage>
        <taxon>Eukaryota</taxon>
        <taxon>Fungi</taxon>
        <taxon>Dikarya</taxon>
        <taxon>Basidiomycota</taxon>
        <taxon>Agaricomycotina</taxon>
        <taxon>Tremellomycetes</taxon>
        <taxon>Trichosporonales</taxon>
        <taxon>Trichosporonaceae</taxon>
        <taxon>Trichosporon</taxon>
    </lineage>
</organism>
<dbReference type="Proteomes" id="UP000002748">
    <property type="component" value="Unassembled WGS sequence"/>
</dbReference>
<evidence type="ECO:0000313" key="2">
    <source>
        <dbReference type="Proteomes" id="UP000002748"/>
    </source>
</evidence>
<dbReference type="OrthoDB" id="3468019at2759"/>
<evidence type="ECO:0008006" key="3">
    <source>
        <dbReference type="Google" id="ProtNLM"/>
    </source>
</evidence>